<proteinExistence type="predicted"/>
<keyword evidence="7" id="KW-1185">Reference proteome</keyword>
<dbReference type="EMBL" id="JAUYZG010000015">
    <property type="protein sequence ID" value="KAK2887738.1"/>
    <property type="molecule type" value="Genomic_DNA"/>
</dbReference>
<dbReference type="InterPro" id="IPR011161">
    <property type="entry name" value="MHC_I-like_Ag-recog"/>
</dbReference>
<dbReference type="InterPro" id="IPR011162">
    <property type="entry name" value="MHC_I/II-like_Ag-recog"/>
</dbReference>
<dbReference type="PANTHER" id="PTHR16675:SF193">
    <property type="entry name" value="LOC571647 PROTEIN-RELATED"/>
    <property type="match status" value="1"/>
</dbReference>
<dbReference type="SUPFAM" id="SSF54452">
    <property type="entry name" value="MHC antigen-recognition domain"/>
    <property type="match status" value="1"/>
</dbReference>
<sequence length="392" mass="44891">MVHTLSFKHVFFIGVWLSCPCPSDVHQGKLERHSVHYMFTALTKSDSFPEFTAVGMVDDRRISDYNNDVPGLLRRILIAEEEEIDAVLQSHNLKHWYKHQLHILSNCTQCSELHTFQRIIGCEVEKFPNGTVTSLMAFDEYGFDGEDLIAFDYDTMQWIVKSPKAKDTKTKWDHLIERNKYIKDCVEKCMDWIATFNNTQKNSPDVFISAKRAHDDHNKLVLTCLATGFYPSDIEMYIRLNESVLDNQMRSEIRPNANETFQINTSVEIDRNFKGSYDCFVIHSSWTEPLLVEWDGKSSTFETGSEWLVVVVVVVVVVVILVIVLLVVLALFVIRWPYINKNKRSNESFLALGRYFRGYGAVSQKKAMGDAACADASDQELNADGSIDQTEV</sequence>
<evidence type="ECO:0000313" key="7">
    <source>
        <dbReference type="Proteomes" id="UP001187343"/>
    </source>
</evidence>
<dbReference type="GO" id="GO:0006955">
    <property type="term" value="P:immune response"/>
    <property type="evidence" value="ECO:0007669"/>
    <property type="project" value="TreeGrafter"/>
</dbReference>
<accession>A0AA88PFR8</accession>
<evidence type="ECO:0000256" key="1">
    <source>
        <dbReference type="ARBA" id="ARBA00023180"/>
    </source>
</evidence>
<dbReference type="InterPro" id="IPR013783">
    <property type="entry name" value="Ig-like_fold"/>
</dbReference>
<dbReference type="GO" id="GO:0009897">
    <property type="term" value="C:external side of plasma membrane"/>
    <property type="evidence" value="ECO:0007669"/>
    <property type="project" value="TreeGrafter"/>
</dbReference>
<keyword evidence="3" id="KW-0812">Transmembrane</keyword>
<dbReference type="PANTHER" id="PTHR16675">
    <property type="entry name" value="MHC CLASS I-RELATED"/>
    <property type="match status" value="1"/>
</dbReference>
<keyword evidence="3" id="KW-0472">Membrane</keyword>
<dbReference type="InterPro" id="IPR003597">
    <property type="entry name" value="Ig_C1-set"/>
</dbReference>
<dbReference type="SUPFAM" id="SSF48726">
    <property type="entry name" value="Immunoglobulin"/>
    <property type="match status" value="1"/>
</dbReference>
<dbReference type="InterPro" id="IPR037055">
    <property type="entry name" value="MHC_I-like_Ag-recog_sf"/>
</dbReference>
<dbReference type="PROSITE" id="PS00290">
    <property type="entry name" value="IG_MHC"/>
    <property type="match status" value="1"/>
</dbReference>
<dbReference type="Proteomes" id="UP001187343">
    <property type="component" value="Unassembled WGS sequence"/>
</dbReference>
<evidence type="ECO:0000256" key="2">
    <source>
        <dbReference type="ARBA" id="ARBA00023319"/>
    </source>
</evidence>
<keyword evidence="2" id="KW-0393">Immunoglobulin domain</keyword>
<dbReference type="InterPro" id="IPR003006">
    <property type="entry name" value="Ig/MHC_CS"/>
</dbReference>
<dbReference type="Gene3D" id="3.30.500.10">
    <property type="entry name" value="MHC class I-like antigen recognition-like"/>
    <property type="match status" value="1"/>
</dbReference>
<evidence type="ECO:0000313" key="6">
    <source>
        <dbReference type="EMBL" id="KAK2887738.1"/>
    </source>
</evidence>
<dbReference type="InterPro" id="IPR050208">
    <property type="entry name" value="MHC_class-I_related"/>
</dbReference>
<comment type="caution">
    <text evidence="6">The sequence shown here is derived from an EMBL/GenBank/DDBJ whole genome shotgun (WGS) entry which is preliminary data.</text>
</comment>
<evidence type="ECO:0000256" key="3">
    <source>
        <dbReference type="SAM" id="Phobius"/>
    </source>
</evidence>
<name>A0AA88PFR8_9TELE</name>
<feature type="domain" description="Immunoglobulin C1-set" evidence="5">
    <location>
        <begin position="219"/>
        <end position="289"/>
    </location>
</feature>
<reference evidence="6" key="1">
    <citation type="submission" date="2023-08" db="EMBL/GenBank/DDBJ databases">
        <title>Chromosome-level Genome Assembly of mud carp (Cirrhinus molitorella).</title>
        <authorList>
            <person name="Liu H."/>
        </authorList>
    </citation>
    <scope>NUCLEOTIDE SEQUENCE</scope>
    <source>
        <strain evidence="6">Prfri</strain>
        <tissue evidence="6">Muscle</tissue>
    </source>
</reference>
<protein>
    <recommendedName>
        <fullName evidence="5">Immunoglobulin C1-set domain-containing protein</fullName>
    </recommendedName>
</protein>
<dbReference type="Gene3D" id="2.60.40.10">
    <property type="entry name" value="Immunoglobulins"/>
    <property type="match status" value="1"/>
</dbReference>
<evidence type="ECO:0000259" key="5">
    <source>
        <dbReference type="SMART" id="SM00407"/>
    </source>
</evidence>
<evidence type="ECO:0000256" key="4">
    <source>
        <dbReference type="SAM" id="SignalP"/>
    </source>
</evidence>
<dbReference type="InterPro" id="IPR036179">
    <property type="entry name" value="Ig-like_dom_sf"/>
</dbReference>
<feature type="chain" id="PRO_5041633835" description="Immunoglobulin C1-set domain-containing protein" evidence="4">
    <location>
        <begin position="19"/>
        <end position="392"/>
    </location>
</feature>
<feature type="transmembrane region" description="Helical" evidence="3">
    <location>
        <begin position="307"/>
        <end position="334"/>
    </location>
</feature>
<feature type="signal peptide" evidence="4">
    <location>
        <begin position="1"/>
        <end position="18"/>
    </location>
</feature>
<keyword evidence="4" id="KW-0732">Signal</keyword>
<dbReference type="AlphaFoldDB" id="A0AA88PFR8"/>
<keyword evidence="3" id="KW-1133">Transmembrane helix</keyword>
<gene>
    <name evidence="6" type="ORF">Q8A67_015966</name>
</gene>
<dbReference type="SMART" id="SM00407">
    <property type="entry name" value="IGc1"/>
    <property type="match status" value="1"/>
</dbReference>
<dbReference type="Pfam" id="PF07654">
    <property type="entry name" value="C1-set"/>
    <property type="match status" value="1"/>
</dbReference>
<organism evidence="6 7">
    <name type="scientific">Cirrhinus molitorella</name>
    <name type="common">mud carp</name>
    <dbReference type="NCBI Taxonomy" id="172907"/>
    <lineage>
        <taxon>Eukaryota</taxon>
        <taxon>Metazoa</taxon>
        <taxon>Chordata</taxon>
        <taxon>Craniata</taxon>
        <taxon>Vertebrata</taxon>
        <taxon>Euteleostomi</taxon>
        <taxon>Actinopterygii</taxon>
        <taxon>Neopterygii</taxon>
        <taxon>Teleostei</taxon>
        <taxon>Ostariophysi</taxon>
        <taxon>Cypriniformes</taxon>
        <taxon>Cyprinidae</taxon>
        <taxon>Labeoninae</taxon>
        <taxon>Labeonini</taxon>
        <taxon>Cirrhinus</taxon>
    </lineage>
</organism>
<dbReference type="Pfam" id="PF00129">
    <property type="entry name" value="MHC_I"/>
    <property type="match status" value="1"/>
</dbReference>
<keyword evidence="1" id="KW-0325">Glycoprotein</keyword>
<dbReference type="GO" id="GO:0005615">
    <property type="term" value="C:extracellular space"/>
    <property type="evidence" value="ECO:0007669"/>
    <property type="project" value="TreeGrafter"/>
</dbReference>